<organism evidence="1">
    <name type="scientific">Rhizophora mucronata</name>
    <name type="common">Asiatic mangrove</name>
    <dbReference type="NCBI Taxonomy" id="61149"/>
    <lineage>
        <taxon>Eukaryota</taxon>
        <taxon>Viridiplantae</taxon>
        <taxon>Streptophyta</taxon>
        <taxon>Embryophyta</taxon>
        <taxon>Tracheophyta</taxon>
        <taxon>Spermatophyta</taxon>
        <taxon>Magnoliopsida</taxon>
        <taxon>eudicotyledons</taxon>
        <taxon>Gunneridae</taxon>
        <taxon>Pentapetalae</taxon>
        <taxon>rosids</taxon>
        <taxon>fabids</taxon>
        <taxon>Malpighiales</taxon>
        <taxon>Rhizophoraceae</taxon>
        <taxon>Rhizophora</taxon>
    </lineage>
</organism>
<name>A0A2P2QG22_RHIMU</name>
<dbReference type="AlphaFoldDB" id="A0A2P2QG22"/>
<accession>A0A2P2QG22</accession>
<sequence>MLVVKPDRRGFFMSLAHGSKLHGYLI</sequence>
<dbReference type="EMBL" id="GGEC01085402">
    <property type="protein sequence ID" value="MBX65886.1"/>
    <property type="molecule type" value="Transcribed_RNA"/>
</dbReference>
<evidence type="ECO:0000313" key="1">
    <source>
        <dbReference type="EMBL" id="MBX65886.1"/>
    </source>
</evidence>
<proteinExistence type="predicted"/>
<protein>
    <submittedName>
        <fullName evidence="1">Uncharacterized protein</fullName>
    </submittedName>
</protein>
<reference evidence="1" key="1">
    <citation type="submission" date="2018-02" db="EMBL/GenBank/DDBJ databases">
        <title>Rhizophora mucronata_Transcriptome.</title>
        <authorList>
            <person name="Meera S.P."/>
            <person name="Sreeshan A."/>
            <person name="Augustine A."/>
        </authorList>
    </citation>
    <scope>NUCLEOTIDE SEQUENCE</scope>
    <source>
        <tissue evidence="1">Leaf</tissue>
    </source>
</reference>